<gene>
    <name evidence="1" type="ORF">NLS_LOCUS395</name>
</gene>
<dbReference type="OMA" id="PLYLRYP"/>
<dbReference type="Proteomes" id="UP000277928">
    <property type="component" value="Unassembled WGS sequence"/>
</dbReference>
<evidence type="ECO:0000313" key="2">
    <source>
        <dbReference type="Proteomes" id="UP000277928"/>
    </source>
</evidence>
<accession>A0A3P6SLP6</accession>
<protein>
    <submittedName>
        <fullName evidence="1">Uncharacterized protein</fullName>
    </submittedName>
</protein>
<dbReference type="AlphaFoldDB" id="A0A3P6SLP6"/>
<keyword evidence="2" id="KW-1185">Reference proteome</keyword>
<proteinExistence type="predicted"/>
<reference evidence="1 2" key="1">
    <citation type="submission" date="2018-08" db="EMBL/GenBank/DDBJ databases">
        <authorList>
            <person name="Laetsch R D."/>
            <person name="Stevens L."/>
            <person name="Kumar S."/>
            <person name="Blaxter L. M."/>
        </authorList>
    </citation>
    <scope>NUCLEOTIDE SEQUENCE [LARGE SCALE GENOMIC DNA]</scope>
</reference>
<evidence type="ECO:0000313" key="1">
    <source>
        <dbReference type="EMBL" id="VDK68375.1"/>
    </source>
</evidence>
<name>A0A3P6SLP6_LITSI</name>
<dbReference type="OrthoDB" id="5853808at2759"/>
<sequence length="212" mass="25102">MLRDLFLELYPNFTPQTLFCNLRSLKQQMISARVRLLILKDTDVEERYAVFVRIAEIQRELEQQLFFYVLASRCDEVPQFRNWTERQDTTHGPLYARTFKRLQDELNMRLNMLHPLHLQPFVPFVQRPPLPHAIIFSGGPQNRPTSTDLNIPGENAMRNFNMPFLQNALPFISPNSMDFRLPMPQISANFQLPLQFHSSWRDENDTETHRTN</sequence>
<dbReference type="EMBL" id="UYRX01000010">
    <property type="protein sequence ID" value="VDK68375.1"/>
    <property type="molecule type" value="Genomic_DNA"/>
</dbReference>
<organism evidence="1 2">
    <name type="scientific">Litomosoides sigmodontis</name>
    <name type="common">Filarial nematode worm</name>
    <dbReference type="NCBI Taxonomy" id="42156"/>
    <lineage>
        <taxon>Eukaryota</taxon>
        <taxon>Metazoa</taxon>
        <taxon>Ecdysozoa</taxon>
        <taxon>Nematoda</taxon>
        <taxon>Chromadorea</taxon>
        <taxon>Rhabditida</taxon>
        <taxon>Spirurina</taxon>
        <taxon>Spiruromorpha</taxon>
        <taxon>Filarioidea</taxon>
        <taxon>Onchocercidae</taxon>
        <taxon>Litomosoides</taxon>
    </lineage>
</organism>